<gene>
    <name evidence="1" type="ORF">E3U43_004747</name>
</gene>
<reference evidence="1" key="1">
    <citation type="submission" date="2018-11" db="EMBL/GenBank/DDBJ databases">
        <title>The sequence and de novo assembly of Larimichthys crocea genome using PacBio and Hi-C technologies.</title>
        <authorList>
            <person name="Xu P."/>
            <person name="Chen B."/>
            <person name="Zhou Z."/>
            <person name="Ke Q."/>
            <person name="Wu Y."/>
            <person name="Bai H."/>
            <person name="Pu F."/>
        </authorList>
    </citation>
    <scope>NUCLEOTIDE SEQUENCE</scope>
    <source>
        <tissue evidence="1">Muscle</tissue>
    </source>
</reference>
<sequence>MKIPKRKLFLLIIFAYVAFSLYAAYNVFFSTKVISRVHRVVKKETGAPGGVRDGGAAPFLAEDLESVGRRAGGVQLGSEQEERGLQTTPGSNKQEQTQKVQGPNLGESCDRALPLGTYFRRDPSTLLTR</sequence>
<accession>A0ACD3QE27</accession>
<evidence type="ECO:0000313" key="1">
    <source>
        <dbReference type="EMBL" id="TMS05497.1"/>
    </source>
</evidence>
<dbReference type="EMBL" id="CM011693">
    <property type="protein sequence ID" value="TMS05497.1"/>
    <property type="molecule type" value="Genomic_DNA"/>
</dbReference>
<protein>
    <submittedName>
        <fullName evidence="1">Uncharacterized protein</fullName>
    </submittedName>
</protein>
<dbReference type="Proteomes" id="UP000793456">
    <property type="component" value="Chromosome XX"/>
</dbReference>
<evidence type="ECO:0000313" key="2">
    <source>
        <dbReference type="Proteomes" id="UP000793456"/>
    </source>
</evidence>
<name>A0ACD3QE27_LARCR</name>
<organism evidence="1 2">
    <name type="scientific">Larimichthys crocea</name>
    <name type="common">Large yellow croaker</name>
    <name type="synonym">Pseudosciaena crocea</name>
    <dbReference type="NCBI Taxonomy" id="215358"/>
    <lineage>
        <taxon>Eukaryota</taxon>
        <taxon>Metazoa</taxon>
        <taxon>Chordata</taxon>
        <taxon>Craniata</taxon>
        <taxon>Vertebrata</taxon>
        <taxon>Euteleostomi</taxon>
        <taxon>Actinopterygii</taxon>
        <taxon>Neopterygii</taxon>
        <taxon>Teleostei</taxon>
        <taxon>Neoteleostei</taxon>
        <taxon>Acanthomorphata</taxon>
        <taxon>Eupercaria</taxon>
        <taxon>Sciaenidae</taxon>
        <taxon>Larimichthys</taxon>
    </lineage>
</organism>
<proteinExistence type="predicted"/>
<comment type="caution">
    <text evidence="1">The sequence shown here is derived from an EMBL/GenBank/DDBJ whole genome shotgun (WGS) entry which is preliminary data.</text>
</comment>
<keyword evidence="2" id="KW-1185">Reference proteome</keyword>